<keyword evidence="6" id="KW-0411">Iron-sulfur</keyword>
<evidence type="ECO:0000313" key="9">
    <source>
        <dbReference type="EMBL" id="MCH7409510.1"/>
    </source>
</evidence>
<dbReference type="EMBL" id="JAKZGP010000018">
    <property type="protein sequence ID" value="MCH7409510.1"/>
    <property type="molecule type" value="Genomic_DNA"/>
</dbReference>
<keyword evidence="7" id="KW-0534">Nitrate assimilation</keyword>
<keyword evidence="5" id="KW-0408">Iron</keyword>
<dbReference type="Gene3D" id="2.102.10.10">
    <property type="entry name" value="Rieske [2Fe-2S] iron-sulphur domain"/>
    <property type="match status" value="1"/>
</dbReference>
<name>A0ABS9V0G1_9BACT</name>
<dbReference type="SUPFAM" id="SSF50022">
    <property type="entry name" value="ISP domain"/>
    <property type="match status" value="1"/>
</dbReference>
<dbReference type="PANTHER" id="PTHR43809">
    <property type="entry name" value="NITRITE REDUCTASE (NADH) LARGE SUBUNIT"/>
    <property type="match status" value="1"/>
</dbReference>
<keyword evidence="10" id="KW-1185">Reference proteome</keyword>
<dbReference type="PANTHER" id="PTHR43809:SF1">
    <property type="entry name" value="NITRITE REDUCTASE (NADH) LARGE SUBUNIT"/>
    <property type="match status" value="1"/>
</dbReference>
<keyword evidence="2" id="KW-0001">2Fe-2S</keyword>
<evidence type="ECO:0000256" key="1">
    <source>
        <dbReference type="ARBA" id="ARBA00022617"/>
    </source>
</evidence>
<reference evidence="9" key="1">
    <citation type="submission" date="2022-03" db="EMBL/GenBank/DDBJ databases">
        <title>De novo assembled genomes of Belliella spp. (Cyclobacteriaceae) strains.</title>
        <authorList>
            <person name="Szabo A."/>
            <person name="Korponai K."/>
            <person name="Felfoldi T."/>
        </authorList>
    </citation>
    <scope>NUCLEOTIDE SEQUENCE</scope>
    <source>
        <strain evidence="9">DSM 111904</strain>
    </source>
</reference>
<dbReference type="InterPro" id="IPR012748">
    <property type="entry name" value="Rieske-like_NirD"/>
</dbReference>
<keyword evidence="4" id="KW-0560">Oxidoreductase</keyword>
<gene>
    <name evidence="9" type="primary">nirD</name>
    <name evidence="9" type="ORF">MM239_08895</name>
</gene>
<evidence type="ECO:0000256" key="2">
    <source>
        <dbReference type="ARBA" id="ARBA00022714"/>
    </source>
</evidence>
<evidence type="ECO:0000259" key="8">
    <source>
        <dbReference type="PROSITE" id="PS51296"/>
    </source>
</evidence>
<protein>
    <submittedName>
        <fullName evidence="9">Nitrite reductase small subunit NirD</fullName>
    </submittedName>
</protein>
<dbReference type="NCBIfam" id="TIGR02378">
    <property type="entry name" value="nirD_assim_sml"/>
    <property type="match status" value="1"/>
</dbReference>
<dbReference type="PROSITE" id="PS51296">
    <property type="entry name" value="RIESKE"/>
    <property type="match status" value="1"/>
</dbReference>
<comment type="caution">
    <text evidence="9">The sequence shown here is derived from an EMBL/GenBank/DDBJ whole genome shotgun (WGS) entry which is preliminary data.</text>
</comment>
<dbReference type="InterPro" id="IPR036922">
    <property type="entry name" value="Rieske_2Fe-2S_sf"/>
</dbReference>
<evidence type="ECO:0000313" key="10">
    <source>
        <dbReference type="Proteomes" id="UP001165489"/>
    </source>
</evidence>
<dbReference type="CDD" id="cd03529">
    <property type="entry name" value="Rieske_NirD"/>
    <property type="match status" value="1"/>
</dbReference>
<accession>A0ABS9V0G1</accession>
<sequence>MSALVEKLSSKQQDSLIWFKAAAISDFPDDGGACIKYKGYQVAVFNFDNKQRWYACQNLCPHKKEMALARGLTGSCKDEPKVTCPFHKKSFSLHSGESLNEEAYCIKTFPVKVEEGHVYVGFDSSY</sequence>
<dbReference type="Pfam" id="PF13806">
    <property type="entry name" value="Rieske_2"/>
    <property type="match status" value="1"/>
</dbReference>
<dbReference type="InterPro" id="IPR017941">
    <property type="entry name" value="Rieske_2Fe-2S"/>
</dbReference>
<feature type="domain" description="Rieske" evidence="8">
    <location>
        <begin position="19"/>
        <end position="120"/>
    </location>
</feature>
<evidence type="ECO:0000256" key="7">
    <source>
        <dbReference type="ARBA" id="ARBA00023063"/>
    </source>
</evidence>
<evidence type="ECO:0000256" key="4">
    <source>
        <dbReference type="ARBA" id="ARBA00023002"/>
    </source>
</evidence>
<evidence type="ECO:0000256" key="6">
    <source>
        <dbReference type="ARBA" id="ARBA00023014"/>
    </source>
</evidence>
<dbReference type="InterPro" id="IPR052034">
    <property type="entry name" value="NasD-like"/>
</dbReference>
<keyword evidence="3" id="KW-0479">Metal-binding</keyword>
<keyword evidence="1" id="KW-0349">Heme</keyword>
<organism evidence="9 10">
    <name type="scientific">Belliella filtrata</name>
    <dbReference type="NCBI Taxonomy" id="2923435"/>
    <lineage>
        <taxon>Bacteria</taxon>
        <taxon>Pseudomonadati</taxon>
        <taxon>Bacteroidota</taxon>
        <taxon>Cytophagia</taxon>
        <taxon>Cytophagales</taxon>
        <taxon>Cyclobacteriaceae</taxon>
        <taxon>Belliella</taxon>
    </lineage>
</organism>
<dbReference type="RefSeq" id="WP_241347856.1">
    <property type="nucleotide sequence ID" value="NZ_JAKZGP010000018.1"/>
</dbReference>
<proteinExistence type="predicted"/>
<evidence type="ECO:0000256" key="3">
    <source>
        <dbReference type="ARBA" id="ARBA00022723"/>
    </source>
</evidence>
<evidence type="ECO:0000256" key="5">
    <source>
        <dbReference type="ARBA" id="ARBA00023004"/>
    </source>
</evidence>
<dbReference type="Proteomes" id="UP001165489">
    <property type="component" value="Unassembled WGS sequence"/>
</dbReference>